<evidence type="ECO:0000256" key="8">
    <source>
        <dbReference type="PIRSR" id="PIRSR001123-2"/>
    </source>
</evidence>
<reference evidence="9 10" key="1">
    <citation type="submission" date="2016-11" db="EMBL/GenBank/DDBJ databases">
        <authorList>
            <person name="Jaros S."/>
            <person name="Januszkiewicz K."/>
            <person name="Wedrychowicz H."/>
        </authorList>
    </citation>
    <scope>NUCLEOTIDE SEQUENCE [LARGE SCALE GENOMIC DNA]</scope>
    <source>
        <strain evidence="9 10">YL228</strain>
    </source>
</reference>
<evidence type="ECO:0000256" key="6">
    <source>
        <dbReference type="PIRNR" id="PIRNR001123"/>
    </source>
</evidence>
<evidence type="ECO:0000256" key="2">
    <source>
        <dbReference type="ARBA" id="ARBA00022438"/>
    </source>
</evidence>
<dbReference type="SUPFAM" id="SSF101821">
    <property type="entry name" value="Aminopeptidase/glucanase lid domain"/>
    <property type="match status" value="1"/>
</dbReference>
<dbReference type="GO" id="GO:0046872">
    <property type="term" value="F:metal ion binding"/>
    <property type="evidence" value="ECO:0007669"/>
    <property type="project" value="UniProtKB-UniRule"/>
</dbReference>
<keyword evidence="5" id="KW-0378">Hydrolase</keyword>
<evidence type="ECO:0000256" key="3">
    <source>
        <dbReference type="ARBA" id="ARBA00022670"/>
    </source>
</evidence>
<keyword evidence="3" id="KW-0645">Protease</keyword>
<dbReference type="GO" id="GO:0004177">
    <property type="term" value="F:aminopeptidase activity"/>
    <property type="evidence" value="ECO:0007669"/>
    <property type="project" value="UniProtKB-UniRule"/>
</dbReference>
<comment type="cofactor">
    <cofactor evidence="8">
        <name>a divalent metal cation</name>
        <dbReference type="ChEBI" id="CHEBI:60240"/>
    </cofactor>
    <text evidence="8">Binds 2 divalent metal cations per subunit.</text>
</comment>
<feature type="active site" description="Proton acceptor" evidence="7">
    <location>
        <position position="204"/>
    </location>
</feature>
<comment type="similarity">
    <text evidence="1 6">Belongs to the peptidase M42 family.</text>
</comment>
<evidence type="ECO:0000256" key="7">
    <source>
        <dbReference type="PIRSR" id="PIRSR001123-1"/>
    </source>
</evidence>
<dbReference type="Gene3D" id="2.40.30.40">
    <property type="entry name" value="Peptidase M42, domain 2"/>
    <property type="match status" value="1"/>
</dbReference>
<dbReference type="Pfam" id="PF05343">
    <property type="entry name" value="Peptidase_M42"/>
    <property type="match status" value="1"/>
</dbReference>
<proteinExistence type="inferred from homology"/>
<evidence type="ECO:0000256" key="4">
    <source>
        <dbReference type="ARBA" id="ARBA00022723"/>
    </source>
</evidence>
<dbReference type="Proteomes" id="UP000183461">
    <property type="component" value="Unassembled WGS sequence"/>
</dbReference>
<dbReference type="PIRSF" id="PIRSF001123">
    <property type="entry name" value="PepA_GA"/>
    <property type="match status" value="1"/>
</dbReference>
<dbReference type="InterPro" id="IPR008007">
    <property type="entry name" value="Peptidase_M42"/>
</dbReference>
<feature type="binding site" evidence="8">
    <location>
        <position position="227"/>
    </location>
    <ligand>
        <name>Zn(2+)</name>
        <dbReference type="ChEBI" id="CHEBI:29105"/>
        <label>1</label>
    </ligand>
</feature>
<sequence>MDIRSTVVSLSEISSTSGSESKAAQLALGMLREYCPDAEIINGNVTGKFGVHREGLPSLLLDAHIDQIGFAVTYITDDGFIKVGNIGGIDRRLLPAQPVVVHGSRDIKGVICSVPPHLTSGSSEVLEMDDVAIDTGLTKEELEKLVSLGDSVTFDVTCRDLIGSRITGGALDDRCGVASILYALELLKDSDLAYNVTVLFSTQEEVGERGAKIGAFEINPDIALAVDVSFAYAIGEEESKCGYLGKGPMIGISPSLSREISEELINTAKSADIPYQIEVMSGLTGTNADRFSVNRCGAKACTVSIPLRNMHTPVEVIDLTDVEQTAKLLAAYIRGDK</sequence>
<feature type="binding site" evidence="8">
    <location>
        <position position="205"/>
    </location>
    <ligand>
        <name>Zn(2+)</name>
        <dbReference type="ChEBI" id="CHEBI:29105"/>
        <label>2</label>
    </ligand>
</feature>
<dbReference type="PANTHER" id="PTHR32481:SF6">
    <property type="entry name" value="ENDOGLUCANASE"/>
    <property type="match status" value="1"/>
</dbReference>
<dbReference type="RefSeq" id="WP_072301049.1">
    <property type="nucleotide sequence ID" value="NZ_FPIP01000009.1"/>
</dbReference>
<evidence type="ECO:0000313" key="10">
    <source>
        <dbReference type="Proteomes" id="UP000183461"/>
    </source>
</evidence>
<accession>A0A1K1PM03</accession>
<organism evidence="9 10">
    <name type="scientific">Ruminococcus flavefaciens</name>
    <dbReference type="NCBI Taxonomy" id="1265"/>
    <lineage>
        <taxon>Bacteria</taxon>
        <taxon>Bacillati</taxon>
        <taxon>Bacillota</taxon>
        <taxon>Clostridia</taxon>
        <taxon>Eubacteriales</taxon>
        <taxon>Oscillospiraceae</taxon>
        <taxon>Ruminococcus</taxon>
    </lineage>
</organism>
<evidence type="ECO:0000256" key="5">
    <source>
        <dbReference type="ARBA" id="ARBA00022801"/>
    </source>
</evidence>
<evidence type="ECO:0000313" key="9">
    <source>
        <dbReference type="EMBL" id="SFW48687.1"/>
    </source>
</evidence>
<feature type="binding site" evidence="8">
    <location>
        <position position="172"/>
    </location>
    <ligand>
        <name>Zn(2+)</name>
        <dbReference type="ChEBI" id="CHEBI:29105"/>
        <label>1</label>
    </ligand>
</feature>
<feature type="binding site" evidence="8">
    <location>
        <position position="172"/>
    </location>
    <ligand>
        <name>Zn(2+)</name>
        <dbReference type="ChEBI" id="CHEBI:29105"/>
        <label>2</label>
    </ligand>
</feature>
<dbReference type="SUPFAM" id="SSF53187">
    <property type="entry name" value="Zn-dependent exopeptidases"/>
    <property type="match status" value="1"/>
</dbReference>
<gene>
    <name evidence="9" type="ORF">SAMN02910280_2874</name>
</gene>
<dbReference type="EMBL" id="FPIP01000009">
    <property type="protein sequence ID" value="SFW48687.1"/>
    <property type="molecule type" value="Genomic_DNA"/>
</dbReference>
<dbReference type="Gene3D" id="3.40.630.10">
    <property type="entry name" value="Zn peptidases"/>
    <property type="match status" value="1"/>
</dbReference>
<feature type="binding site" evidence="8">
    <location>
        <position position="311"/>
    </location>
    <ligand>
        <name>Zn(2+)</name>
        <dbReference type="ChEBI" id="CHEBI:29105"/>
        <label>2</label>
    </ligand>
</feature>
<evidence type="ECO:0000256" key="1">
    <source>
        <dbReference type="ARBA" id="ARBA00006272"/>
    </source>
</evidence>
<dbReference type="GO" id="GO:0006508">
    <property type="term" value="P:proteolysis"/>
    <property type="evidence" value="ECO:0007669"/>
    <property type="project" value="UniProtKB-KW"/>
</dbReference>
<keyword evidence="4 8" id="KW-0479">Metal-binding</keyword>
<protein>
    <submittedName>
        <fullName evidence="9">Endoglucanase</fullName>
    </submittedName>
</protein>
<dbReference type="InterPro" id="IPR023367">
    <property type="entry name" value="Peptidase_M42_dom2"/>
</dbReference>
<dbReference type="AlphaFoldDB" id="A0A1K1PM03"/>
<dbReference type="InterPro" id="IPR051464">
    <property type="entry name" value="Peptidase_M42_aminopept"/>
</dbReference>
<name>A0A1K1PM03_RUMFL</name>
<keyword evidence="2" id="KW-0031">Aminopeptidase</keyword>
<feature type="binding site" evidence="8">
    <location>
        <position position="64"/>
    </location>
    <ligand>
        <name>Zn(2+)</name>
        <dbReference type="ChEBI" id="CHEBI:29105"/>
        <label>1</label>
    </ligand>
</feature>
<dbReference type="PANTHER" id="PTHR32481">
    <property type="entry name" value="AMINOPEPTIDASE"/>
    <property type="match status" value="1"/>
</dbReference>